<dbReference type="AlphaFoldDB" id="A0A0A3IEJ6"/>
<comment type="caution">
    <text evidence="2">The sequence shown here is derived from an EMBL/GenBank/DDBJ whole genome shotgun (WGS) entry which is preliminary data.</text>
</comment>
<keyword evidence="1" id="KW-1133">Transmembrane helix</keyword>
<feature type="transmembrane region" description="Helical" evidence="1">
    <location>
        <begin position="66"/>
        <end position="84"/>
    </location>
</feature>
<evidence type="ECO:0000313" key="2">
    <source>
        <dbReference type="EMBL" id="KGR81870.1"/>
    </source>
</evidence>
<name>A0A0A3IEJ6_9BACI</name>
<dbReference type="RefSeq" id="WP_036158881.1">
    <property type="nucleotide sequence ID" value="NZ_AVCX01000001.1"/>
</dbReference>
<dbReference type="EMBL" id="JPVP01000060">
    <property type="protein sequence ID" value="KGR81870.1"/>
    <property type="molecule type" value="Genomic_DNA"/>
</dbReference>
<proteinExistence type="predicted"/>
<keyword evidence="1" id="KW-0812">Transmembrane</keyword>
<keyword evidence="3" id="KW-1185">Reference proteome</keyword>
<dbReference type="Proteomes" id="UP000030437">
    <property type="component" value="Unassembled WGS sequence"/>
</dbReference>
<protein>
    <submittedName>
        <fullName evidence="2">Uncharacterized protein</fullName>
    </submittedName>
</protein>
<feature type="transmembrane region" description="Helical" evidence="1">
    <location>
        <begin position="39"/>
        <end position="60"/>
    </location>
</feature>
<evidence type="ECO:0000256" key="1">
    <source>
        <dbReference type="SAM" id="Phobius"/>
    </source>
</evidence>
<reference evidence="2 3" key="1">
    <citation type="submission" date="2014-02" db="EMBL/GenBank/DDBJ databases">
        <title>Draft genome sequence of Lysinibacillus odysseyi NBRC 100172.</title>
        <authorList>
            <person name="Zhang F."/>
            <person name="Wang G."/>
            <person name="Zhang L."/>
        </authorList>
    </citation>
    <scope>NUCLEOTIDE SEQUENCE [LARGE SCALE GENOMIC DNA]</scope>
    <source>
        <strain evidence="2 3">NBRC 100172</strain>
    </source>
</reference>
<accession>A0A0A3IEJ6</accession>
<organism evidence="2 3">
    <name type="scientific">Lysinibacillus odysseyi 34hs-1 = NBRC 100172</name>
    <dbReference type="NCBI Taxonomy" id="1220589"/>
    <lineage>
        <taxon>Bacteria</taxon>
        <taxon>Bacillati</taxon>
        <taxon>Bacillota</taxon>
        <taxon>Bacilli</taxon>
        <taxon>Bacillales</taxon>
        <taxon>Bacillaceae</taxon>
        <taxon>Lysinibacillus</taxon>
    </lineage>
</organism>
<feature type="transmembrane region" description="Helical" evidence="1">
    <location>
        <begin position="91"/>
        <end position="114"/>
    </location>
</feature>
<sequence length="117" mass="12648">MISFTTIIIGIAGGILLAGVFVGILISTKNKSEWNKPSMGVSLSILLQVLILLLFFSSLLPKIPETLITVLWWGAVLFGGFFAVKDFKNNAVYSLVVLVVSGIMAVFGSFIYLISCM</sequence>
<keyword evidence="1" id="KW-0472">Membrane</keyword>
<gene>
    <name evidence="2" type="ORF">CD32_21390</name>
</gene>
<evidence type="ECO:0000313" key="3">
    <source>
        <dbReference type="Proteomes" id="UP000030437"/>
    </source>
</evidence>
<feature type="transmembrane region" description="Helical" evidence="1">
    <location>
        <begin position="6"/>
        <end position="27"/>
    </location>
</feature>